<dbReference type="SUPFAM" id="SSF53850">
    <property type="entry name" value="Periplasmic binding protein-like II"/>
    <property type="match status" value="1"/>
</dbReference>
<comment type="caution">
    <text evidence="2">The sequence shown here is derived from an EMBL/GenBank/DDBJ whole genome shotgun (WGS) entry which is preliminary data.</text>
</comment>
<dbReference type="Proteomes" id="UP001344906">
    <property type="component" value="Unassembled WGS sequence"/>
</dbReference>
<dbReference type="EMBL" id="BSRI01000001">
    <property type="protein sequence ID" value="GLV53386.1"/>
    <property type="molecule type" value="Genomic_DNA"/>
</dbReference>
<dbReference type="PROSITE" id="PS51318">
    <property type="entry name" value="TAT"/>
    <property type="match status" value="1"/>
</dbReference>
<dbReference type="Gene3D" id="3.40.190.10">
    <property type="entry name" value="Periplasmic binding protein-like II"/>
    <property type="match status" value="1"/>
</dbReference>
<evidence type="ECO:0000313" key="2">
    <source>
        <dbReference type="EMBL" id="GLV53386.1"/>
    </source>
</evidence>
<keyword evidence="3" id="KW-1185">Reference proteome</keyword>
<dbReference type="InterPro" id="IPR006311">
    <property type="entry name" value="TAT_signal"/>
</dbReference>
<name>A0ABQ6FIG6_9CHLR</name>
<reference evidence="2 3" key="1">
    <citation type="submission" date="2023-02" db="EMBL/GenBank/DDBJ databases">
        <title>Dictyobacter halimunensis sp. nov., a new member of the class Ktedonobacteria from forest soil in a geothermal area.</title>
        <authorList>
            <person name="Rachmania M.K."/>
            <person name="Ningsih F."/>
            <person name="Sakai Y."/>
            <person name="Yabe S."/>
            <person name="Yokota A."/>
            <person name="Sjamsuridzal W."/>
        </authorList>
    </citation>
    <scope>NUCLEOTIDE SEQUENCE [LARGE SCALE GENOMIC DNA]</scope>
    <source>
        <strain evidence="2 3">S3.2.2.5</strain>
    </source>
</reference>
<dbReference type="InterPro" id="IPR050490">
    <property type="entry name" value="Bact_solute-bd_prot1"/>
</dbReference>
<dbReference type="CDD" id="cd13585">
    <property type="entry name" value="PBP2_TMBP_like"/>
    <property type="match status" value="1"/>
</dbReference>
<dbReference type="Pfam" id="PF01547">
    <property type="entry name" value="SBP_bac_1"/>
    <property type="match status" value="1"/>
</dbReference>
<dbReference type="PANTHER" id="PTHR43649:SF12">
    <property type="entry name" value="DIACETYLCHITOBIOSE BINDING PROTEIN DASA"/>
    <property type="match status" value="1"/>
</dbReference>
<evidence type="ECO:0000256" key="1">
    <source>
        <dbReference type="SAM" id="MobiDB-lite"/>
    </source>
</evidence>
<gene>
    <name evidence="2" type="ORF">KDH_02410</name>
</gene>
<proteinExistence type="predicted"/>
<keyword evidence="2" id="KW-0449">Lipoprotein</keyword>
<feature type="region of interest" description="Disordered" evidence="1">
    <location>
        <begin position="1"/>
        <end position="34"/>
    </location>
</feature>
<dbReference type="PANTHER" id="PTHR43649">
    <property type="entry name" value="ARABINOSE-BINDING PROTEIN-RELATED"/>
    <property type="match status" value="1"/>
</dbReference>
<evidence type="ECO:0000313" key="3">
    <source>
        <dbReference type="Proteomes" id="UP001344906"/>
    </source>
</evidence>
<sequence>MTFQDPINEVPTAPVEDTTGIQQTSATHHSLQQGTTRRQFLGTAAKSALALTGASSLGALASACGTSSSGGKSQVTLVWYREGNPNEIALAKKITDKFMAQNPDIKIVIQTGNGANHLQKLNTELAGSSPPDLSMMWELDYGSYARKGVFADLHQFIKNDSEFQNKVFSQEYKPVLDMFTWDGKLYVLPEQVTDTVLFYNKDHVKEAGLQMPTSWDDSSWTWDKFLSYAQKLTQTSGGRVTRYGYAEMWWWGLTACNVFAAANGGNWFENPVNPPANSSNLTDPKIASAIQWYADLTNVHHVAAPSKSLTAQAGYQLFMSGKVSMGVVGHWFYGAFAGASGLNFDIAPIPIGPNGGSFSRTNTGGTGIAISSKTKYPEQAWRFAKYWGGVEATTMRNIWLPPLQNIGYSNAYKQSNAAMQHANLFLDVLKSGNTHSLPISPAWATFSVPWNTVTTDIWDGKKTTSQSLAALDQTINQDIQKFG</sequence>
<organism evidence="2 3">
    <name type="scientific">Dictyobacter halimunensis</name>
    <dbReference type="NCBI Taxonomy" id="3026934"/>
    <lineage>
        <taxon>Bacteria</taxon>
        <taxon>Bacillati</taxon>
        <taxon>Chloroflexota</taxon>
        <taxon>Ktedonobacteria</taxon>
        <taxon>Ktedonobacterales</taxon>
        <taxon>Dictyobacteraceae</taxon>
        <taxon>Dictyobacter</taxon>
    </lineage>
</organism>
<protein>
    <submittedName>
        <fullName evidence="2">Sugar ABC transporter substrate-binding lipoprotein</fullName>
    </submittedName>
</protein>
<dbReference type="InterPro" id="IPR006059">
    <property type="entry name" value="SBP"/>
</dbReference>
<dbReference type="RefSeq" id="WP_338246958.1">
    <property type="nucleotide sequence ID" value="NZ_BSRI01000001.1"/>
</dbReference>
<feature type="compositionally biased region" description="Polar residues" evidence="1">
    <location>
        <begin position="19"/>
        <end position="34"/>
    </location>
</feature>
<accession>A0ABQ6FIG6</accession>